<sequence>MESRRNRKRRSTQRGEGRERGGEEGRGRVGTQEVRSSRMTRTRTRREEMEKIVNGLKLLRGNFDRLRYDTAQKFHLTQWELTSFIECDSGIFESSITPLNLASCSC</sequence>
<dbReference type="Proteomes" id="UP000735302">
    <property type="component" value="Unassembled WGS sequence"/>
</dbReference>
<protein>
    <submittedName>
        <fullName evidence="2">Uncharacterized protein</fullName>
    </submittedName>
</protein>
<comment type="caution">
    <text evidence="2">The sequence shown here is derived from an EMBL/GenBank/DDBJ whole genome shotgun (WGS) entry which is preliminary data.</text>
</comment>
<dbReference type="AlphaFoldDB" id="A0AAV3YRY4"/>
<reference evidence="2 3" key="1">
    <citation type="journal article" date="2021" name="Elife">
        <title>Chloroplast acquisition without the gene transfer in kleptoplastic sea slugs, Plakobranchus ocellatus.</title>
        <authorList>
            <person name="Maeda T."/>
            <person name="Takahashi S."/>
            <person name="Yoshida T."/>
            <person name="Shimamura S."/>
            <person name="Takaki Y."/>
            <person name="Nagai Y."/>
            <person name="Toyoda A."/>
            <person name="Suzuki Y."/>
            <person name="Arimoto A."/>
            <person name="Ishii H."/>
            <person name="Satoh N."/>
            <person name="Nishiyama T."/>
            <person name="Hasebe M."/>
            <person name="Maruyama T."/>
            <person name="Minagawa J."/>
            <person name="Obokata J."/>
            <person name="Shigenobu S."/>
        </authorList>
    </citation>
    <scope>NUCLEOTIDE SEQUENCE [LARGE SCALE GENOMIC DNA]</scope>
</reference>
<feature type="region of interest" description="Disordered" evidence="1">
    <location>
        <begin position="1"/>
        <end position="47"/>
    </location>
</feature>
<keyword evidence="3" id="KW-1185">Reference proteome</keyword>
<organism evidence="2 3">
    <name type="scientific">Plakobranchus ocellatus</name>
    <dbReference type="NCBI Taxonomy" id="259542"/>
    <lineage>
        <taxon>Eukaryota</taxon>
        <taxon>Metazoa</taxon>
        <taxon>Spiralia</taxon>
        <taxon>Lophotrochozoa</taxon>
        <taxon>Mollusca</taxon>
        <taxon>Gastropoda</taxon>
        <taxon>Heterobranchia</taxon>
        <taxon>Euthyneura</taxon>
        <taxon>Panpulmonata</taxon>
        <taxon>Sacoglossa</taxon>
        <taxon>Placobranchoidea</taxon>
        <taxon>Plakobranchidae</taxon>
        <taxon>Plakobranchus</taxon>
    </lineage>
</organism>
<feature type="compositionally biased region" description="Basic and acidic residues" evidence="1">
    <location>
        <begin position="13"/>
        <end position="27"/>
    </location>
</feature>
<dbReference type="EMBL" id="BLXT01001388">
    <property type="protein sequence ID" value="GFN85209.1"/>
    <property type="molecule type" value="Genomic_DNA"/>
</dbReference>
<gene>
    <name evidence="2" type="ORF">PoB_001171500</name>
</gene>
<evidence type="ECO:0000256" key="1">
    <source>
        <dbReference type="SAM" id="MobiDB-lite"/>
    </source>
</evidence>
<feature type="compositionally biased region" description="Basic residues" evidence="1">
    <location>
        <begin position="1"/>
        <end position="12"/>
    </location>
</feature>
<accession>A0AAV3YRY4</accession>
<evidence type="ECO:0000313" key="3">
    <source>
        <dbReference type="Proteomes" id="UP000735302"/>
    </source>
</evidence>
<evidence type="ECO:0000313" key="2">
    <source>
        <dbReference type="EMBL" id="GFN85209.1"/>
    </source>
</evidence>
<proteinExistence type="predicted"/>
<name>A0AAV3YRY4_9GAST</name>